<organism evidence="7 8">
    <name type="scientific">Prosthecochloris marina</name>
    <dbReference type="NCBI Taxonomy" id="2017681"/>
    <lineage>
        <taxon>Bacteria</taxon>
        <taxon>Pseudomonadati</taxon>
        <taxon>Chlorobiota</taxon>
        <taxon>Chlorobiia</taxon>
        <taxon>Chlorobiales</taxon>
        <taxon>Chlorobiaceae</taxon>
        <taxon>Prosthecochloris</taxon>
    </lineage>
</organism>
<comment type="caution">
    <text evidence="7">The sequence shown here is derived from an EMBL/GenBank/DDBJ whole genome shotgun (WGS) entry which is preliminary data.</text>
</comment>
<dbReference type="GO" id="GO:0009055">
    <property type="term" value="F:electron transfer activity"/>
    <property type="evidence" value="ECO:0007669"/>
    <property type="project" value="InterPro"/>
</dbReference>
<evidence type="ECO:0000313" key="8">
    <source>
        <dbReference type="Proteomes" id="UP000246278"/>
    </source>
</evidence>
<dbReference type="InterPro" id="IPR009056">
    <property type="entry name" value="Cyt_c-like_dom"/>
</dbReference>
<evidence type="ECO:0000313" key="7">
    <source>
        <dbReference type="EMBL" id="PWW82577.1"/>
    </source>
</evidence>
<evidence type="ECO:0000256" key="1">
    <source>
        <dbReference type="ARBA" id="ARBA00022617"/>
    </source>
</evidence>
<evidence type="ECO:0000256" key="2">
    <source>
        <dbReference type="ARBA" id="ARBA00022723"/>
    </source>
</evidence>
<evidence type="ECO:0000259" key="6">
    <source>
        <dbReference type="PROSITE" id="PS51007"/>
    </source>
</evidence>
<sequence length="146" mass="16620">MKRFFSLVIAATAVFSTVPSFFHNAFLRSATAAENTVADQLSGEQLYQRNCEVCHSMHPPAKTAPPIVRLASRYRMLYGNKEDAVNAMVSFMKTPDASKSVLMPRVIERFGLMPAMSLPDEELEKVAGWLWDQYDPTYDKQRGYYR</sequence>
<dbReference type="GO" id="GO:0046872">
    <property type="term" value="F:metal ion binding"/>
    <property type="evidence" value="ECO:0007669"/>
    <property type="project" value="UniProtKB-KW"/>
</dbReference>
<dbReference type="Pfam" id="PF13442">
    <property type="entry name" value="Cytochrome_CBB3"/>
    <property type="match status" value="1"/>
</dbReference>
<dbReference type="InterPro" id="IPR036909">
    <property type="entry name" value="Cyt_c-like_dom_sf"/>
</dbReference>
<keyword evidence="5" id="KW-0732">Signal</keyword>
<keyword evidence="8" id="KW-1185">Reference proteome</keyword>
<dbReference type="EMBL" id="PDNZ01000003">
    <property type="protein sequence ID" value="PWW82577.1"/>
    <property type="molecule type" value="Genomic_DNA"/>
</dbReference>
<dbReference type="SUPFAM" id="SSF46626">
    <property type="entry name" value="Cytochrome c"/>
    <property type="match status" value="1"/>
</dbReference>
<keyword evidence="3 4" id="KW-0408">Iron</keyword>
<accession>A0A317T9W8</accession>
<keyword evidence="1 4" id="KW-0349">Heme</keyword>
<dbReference type="OrthoDB" id="595375at2"/>
<feature type="domain" description="Cytochrome c" evidence="6">
    <location>
        <begin position="38"/>
        <end position="134"/>
    </location>
</feature>
<reference evidence="8" key="1">
    <citation type="submission" date="2017-10" db="EMBL/GenBank/DDBJ databases">
        <authorList>
            <person name="Gaisin V.A."/>
            <person name="Rysina M.S."/>
            <person name="Grouzdev D.S."/>
        </authorList>
    </citation>
    <scope>NUCLEOTIDE SEQUENCE [LARGE SCALE GENOMIC DNA]</scope>
    <source>
        <strain evidence="8">V1</strain>
    </source>
</reference>
<name>A0A317T9W8_9CHLB</name>
<dbReference type="GO" id="GO:0020037">
    <property type="term" value="F:heme binding"/>
    <property type="evidence" value="ECO:0007669"/>
    <property type="project" value="InterPro"/>
</dbReference>
<evidence type="ECO:0000256" key="4">
    <source>
        <dbReference type="PROSITE-ProRule" id="PRU00433"/>
    </source>
</evidence>
<protein>
    <submittedName>
        <fullName evidence="7">Cytochrome C</fullName>
    </submittedName>
</protein>
<proteinExistence type="predicted"/>
<feature type="signal peptide" evidence="5">
    <location>
        <begin position="1"/>
        <end position="25"/>
    </location>
</feature>
<evidence type="ECO:0000256" key="5">
    <source>
        <dbReference type="SAM" id="SignalP"/>
    </source>
</evidence>
<keyword evidence="2 4" id="KW-0479">Metal-binding</keyword>
<evidence type="ECO:0000256" key="3">
    <source>
        <dbReference type="ARBA" id="ARBA00023004"/>
    </source>
</evidence>
<dbReference type="Gene3D" id="1.10.760.10">
    <property type="entry name" value="Cytochrome c-like domain"/>
    <property type="match status" value="1"/>
</dbReference>
<dbReference type="AlphaFoldDB" id="A0A317T9W8"/>
<feature type="chain" id="PRO_5016259761" evidence="5">
    <location>
        <begin position="26"/>
        <end position="146"/>
    </location>
</feature>
<dbReference type="Proteomes" id="UP000246278">
    <property type="component" value="Unassembled WGS sequence"/>
</dbReference>
<dbReference type="PROSITE" id="PS51007">
    <property type="entry name" value="CYTC"/>
    <property type="match status" value="1"/>
</dbReference>
<gene>
    <name evidence="7" type="ORF">CR164_05460</name>
</gene>